<name>A0A024TI34_9STRA</name>
<dbReference type="VEuPathDB" id="FungiDB:H310_12688"/>
<sequence>MLFGWLRNLPWKRGSTGATAAVRRLNAMPTAPQHRQVPPRHVPIATSHATRDFFDSMSANELRHMLHRLEDNWRMYQQKMPRLSTTLAVDLDSMSFVANDPSWARDSVALEEHMAASEWV</sequence>
<proteinExistence type="predicted"/>
<dbReference type="EMBL" id="KI913993">
    <property type="protein sequence ID" value="ETV93251.1"/>
    <property type="molecule type" value="Genomic_DNA"/>
</dbReference>
<reference evidence="1" key="1">
    <citation type="submission" date="2013-12" db="EMBL/GenBank/DDBJ databases">
        <title>The Genome Sequence of Aphanomyces invadans NJM9701.</title>
        <authorList>
            <consortium name="The Broad Institute Genomics Platform"/>
            <person name="Russ C."/>
            <person name="Tyler B."/>
            <person name="van West P."/>
            <person name="Dieguez-Uribeondo J."/>
            <person name="Young S.K."/>
            <person name="Zeng Q."/>
            <person name="Gargeya S."/>
            <person name="Fitzgerald M."/>
            <person name="Abouelleil A."/>
            <person name="Alvarado L."/>
            <person name="Chapman S.B."/>
            <person name="Gainer-Dewar J."/>
            <person name="Goldberg J."/>
            <person name="Griggs A."/>
            <person name="Gujja S."/>
            <person name="Hansen M."/>
            <person name="Howarth C."/>
            <person name="Imamovic A."/>
            <person name="Ireland A."/>
            <person name="Larimer J."/>
            <person name="McCowan C."/>
            <person name="Murphy C."/>
            <person name="Pearson M."/>
            <person name="Poon T.W."/>
            <person name="Priest M."/>
            <person name="Roberts A."/>
            <person name="Saif S."/>
            <person name="Shea T."/>
            <person name="Sykes S."/>
            <person name="Wortman J."/>
            <person name="Nusbaum C."/>
            <person name="Birren B."/>
        </authorList>
    </citation>
    <scope>NUCLEOTIDE SEQUENCE [LARGE SCALE GENOMIC DNA]</scope>
    <source>
        <strain evidence="1">NJM9701</strain>
    </source>
</reference>
<dbReference type="GeneID" id="20089738"/>
<evidence type="ECO:0000313" key="1">
    <source>
        <dbReference type="EMBL" id="ETV93251.1"/>
    </source>
</evidence>
<gene>
    <name evidence="1" type="ORF">H310_12688</name>
</gene>
<organism evidence="1">
    <name type="scientific">Aphanomyces invadans</name>
    <dbReference type="NCBI Taxonomy" id="157072"/>
    <lineage>
        <taxon>Eukaryota</taxon>
        <taxon>Sar</taxon>
        <taxon>Stramenopiles</taxon>
        <taxon>Oomycota</taxon>
        <taxon>Saprolegniomycetes</taxon>
        <taxon>Saprolegniales</taxon>
        <taxon>Verrucalvaceae</taxon>
        <taxon>Aphanomyces</taxon>
    </lineage>
</organism>
<protein>
    <submittedName>
        <fullName evidence="1">Uncharacterized protein</fullName>
    </submittedName>
</protein>
<dbReference type="AlphaFoldDB" id="A0A024TI34"/>
<dbReference type="RefSeq" id="XP_008878086.1">
    <property type="nucleotide sequence ID" value="XM_008879864.1"/>
</dbReference>
<accession>A0A024TI34</accession>